<proteinExistence type="predicted"/>
<accession>A0AAN7HC81</accession>
<evidence type="ECO:0000313" key="1">
    <source>
        <dbReference type="EMBL" id="KAK4235684.1"/>
    </source>
</evidence>
<feature type="non-terminal residue" evidence="1">
    <location>
        <position position="1"/>
    </location>
</feature>
<comment type="caution">
    <text evidence="1">The sequence shown here is derived from an EMBL/GenBank/DDBJ whole genome shotgun (WGS) entry which is preliminary data.</text>
</comment>
<organism evidence="1 2">
    <name type="scientific">Achaetomium macrosporum</name>
    <dbReference type="NCBI Taxonomy" id="79813"/>
    <lineage>
        <taxon>Eukaryota</taxon>
        <taxon>Fungi</taxon>
        <taxon>Dikarya</taxon>
        <taxon>Ascomycota</taxon>
        <taxon>Pezizomycotina</taxon>
        <taxon>Sordariomycetes</taxon>
        <taxon>Sordariomycetidae</taxon>
        <taxon>Sordariales</taxon>
        <taxon>Chaetomiaceae</taxon>
        <taxon>Achaetomium</taxon>
    </lineage>
</organism>
<dbReference type="AlphaFoldDB" id="A0AAN7HC81"/>
<dbReference type="Proteomes" id="UP001303760">
    <property type="component" value="Unassembled WGS sequence"/>
</dbReference>
<protein>
    <submittedName>
        <fullName evidence="1">Uncharacterized protein</fullName>
    </submittedName>
</protein>
<name>A0AAN7HC81_9PEZI</name>
<reference evidence="1" key="2">
    <citation type="submission" date="2023-05" db="EMBL/GenBank/DDBJ databases">
        <authorList>
            <consortium name="Lawrence Berkeley National Laboratory"/>
            <person name="Steindorff A."/>
            <person name="Hensen N."/>
            <person name="Bonometti L."/>
            <person name="Westerberg I."/>
            <person name="Brannstrom I.O."/>
            <person name="Guillou S."/>
            <person name="Cros-Aarteil S."/>
            <person name="Calhoun S."/>
            <person name="Haridas S."/>
            <person name="Kuo A."/>
            <person name="Mondo S."/>
            <person name="Pangilinan J."/>
            <person name="Riley R."/>
            <person name="Labutti K."/>
            <person name="Andreopoulos B."/>
            <person name="Lipzen A."/>
            <person name="Chen C."/>
            <person name="Yanf M."/>
            <person name="Daum C."/>
            <person name="Ng V."/>
            <person name="Clum A."/>
            <person name="Ohm R."/>
            <person name="Martin F."/>
            <person name="Silar P."/>
            <person name="Natvig D."/>
            <person name="Lalanne C."/>
            <person name="Gautier V."/>
            <person name="Ament-Velasquez S.L."/>
            <person name="Kruys A."/>
            <person name="Hutchinson M.I."/>
            <person name="Powell A.J."/>
            <person name="Barry K."/>
            <person name="Miller A.N."/>
            <person name="Grigoriev I.V."/>
            <person name="Debuchy R."/>
            <person name="Gladieux P."/>
            <person name="Thoren M.H."/>
            <person name="Johannesson H."/>
        </authorList>
    </citation>
    <scope>NUCLEOTIDE SEQUENCE</scope>
    <source>
        <strain evidence="1">CBS 532.94</strain>
    </source>
</reference>
<gene>
    <name evidence="1" type="ORF">C8A03DRAFT_17600</name>
</gene>
<reference evidence="1" key="1">
    <citation type="journal article" date="2023" name="Mol. Phylogenet. Evol.">
        <title>Genome-scale phylogeny and comparative genomics of the fungal order Sordariales.</title>
        <authorList>
            <person name="Hensen N."/>
            <person name="Bonometti L."/>
            <person name="Westerberg I."/>
            <person name="Brannstrom I.O."/>
            <person name="Guillou S."/>
            <person name="Cros-Aarteil S."/>
            <person name="Calhoun S."/>
            <person name="Haridas S."/>
            <person name="Kuo A."/>
            <person name="Mondo S."/>
            <person name="Pangilinan J."/>
            <person name="Riley R."/>
            <person name="LaButti K."/>
            <person name="Andreopoulos B."/>
            <person name="Lipzen A."/>
            <person name="Chen C."/>
            <person name="Yan M."/>
            <person name="Daum C."/>
            <person name="Ng V."/>
            <person name="Clum A."/>
            <person name="Steindorff A."/>
            <person name="Ohm R.A."/>
            <person name="Martin F."/>
            <person name="Silar P."/>
            <person name="Natvig D.O."/>
            <person name="Lalanne C."/>
            <person name="Gautier V."/>
            <person name="Ament-Velasquez S.L."/>
            <person name="Kruys A."/>
            <person name="Hutchinson M.I."/>
            <person name="Powell A.J."/>
            <person name="Barry K."/>
            <person name="Miller A.N."/>
            <person name="Grigoriev I.V."/>
            <person name="Debuchy R."/>
            <person name="Gladieux P."/>
            <person name="Hiltunen Thoren M."/>
            <person name="Johannesson H."/>
        </authorList>
    </citation>
    <scope>NUCLEOTIDE SEQUENCE</scope>
    <source>
        <strain evidence="1">CBS 532.94</strain>
    </source>
</reference>
<evidence type="ECO:0000313" key="2">
    <source>
        <dbReference type="Proteomes" id="UP001303760"/>
    </source>
</evidence>
<keyword evidence="2" id="KW-1185">Reference proteome</keyword>
<dbReference type="EMBL" id="MU860246">
    <property type="protein sequence ID" value="KAK4235684.1"/>
    <property type="molecule type" value="Genomic_DNA"/>
</dbReference>
<sequence>GRLGGITSIFMKGCTFNAQPGPFSSTKSSGVVFHGLPLVMSAMLAVVVDIRIGVRTSAGFHERASHNAQSVQLQRRDG</sequence>